<dbReference type="AlphaFoldDB" id="A0AAD7GCS0"/>
<reference evidence="1" key="1">
    <citation type="submission" date="2023-03" db="EMBL/GenBank/DDBJ databases">
        <title>Massive genome expansion in bonnet fungi (Mycena s.s.) driven by repeated elements and novel gene families across ecological guilds.</title>
        <authorList>
            <consortium name="Lawrence Berkeley National Laboratory"/>
            <person name="Harder C.B."/>
            <person name="Miyauchi S."/>
            <person name="Viragh M."/>
            <person name="Kuo A."/>
            <person name="Thoen E."/>
            <person name="Andreopoulos B."/>
            <person name="Lu D."/>
            <person name="Skrede I."/>
            <person name="Drula E."/>
            <person name="Henrissat B."/>
            <person name="Morin E."/>
            <person name="Kohler A."/>
            <person name="Barry K."/>
            <person name="LaButti K."/>
            <person name="Morin E."/>
            <person name="Salamov A."/>
            <person name="Lipzen A."/>
            <person name="Mereny Z."/>
            <person name="Hegedus B."/>
            <person name="Baldrian P."/>
            <person name="Stursova M."/>
            <person name="Weitz H."/>
            <person name="Taylor A."/>
            <person name="Grigoriev I.V."/>
            <person name="Nagy L.G."/>
            <person name="Martin F."/>
            <person name="Kauserud H."/>
        </authorList>
    </citation>
    <scope>NUCLEOTIDE SEQUENCE</scope>
    <source>
        <strain evidence="1">CBHHK067</strain>
    </source>
</reference>
<comment type="caution">
    <text evidence="1">The sequence shown here is derived from an EMBL/GenBank/DDBJ whole genome shotgun (WGS) entry which is preliminary data.</text>
</comment>
<evidence type="ECO:0000313" key="1">
    <source>
        <dbReference type="EMBL" id="KAJ7678736.1"/>
    </source>
</evidence>
<dbReference type="Proteomes" id="UP001221757">
    <property type="component" value="Unassembled WGS sequence"/>
</dbReference>
<keyword evidence="2" id="KW-1185">Reference proteome</keyword>
<sequence>MSMRGKQDAAGALSTNKNRAELLKGLDIPWATTSAEDTQKHLYAKGSVNTPEVSMGMSILQGAMILYRITVSTLSVVTADACRAVGVLLERRRVDMAIKHVADEVARLWRVAEDAMKRDTADDGVAEHMRTAVNVLTKTVKEQCGEMETITGRLEESFAGLTERVQNAMGEDFKVSNLGATMTAPLRSYAAAAAPPPTHAAAVAIAAGHWTTIPLCETLTKSYNTRNWLVGMDAKAIVEKARLAVVLMCGEGSPPVDAHFVGAAMQCSGAVLLHMNMMEAVNWLKKNMTGFLSALGVGTGPFTLWRATTASLAVPW</sequence>
<accession>A0AAD7GCS0</accession>
<dbReference type="EMBL" id="JARKIE010000132">
    <property type="protein sequence ID" value="KAJ7678736.1"/>
    <property type="molecule type" value="Genomic_DNA"/>
</dbReference>
<organism evidence="1 2">
    <name type="scientific">Mycena rosella</name>
    <name type="common">Pink bonnet</name>
    <name type="synonym">Agaricus rosellus</name>
    <dbReference type="NCBI Taxonomy" id="1033263"/>
    <lineage>
        <taxon>Eukaryota</taxon>
        <taxon>Fungi</taxon>
        <taxon>Dikarya</taxon>
        <taxon>Basidiomycota</taxon>
        <taxon>Agaricomycotina</taxon>
        <taxon>Agaricomycetes</taxon>
        <taxon>Agaricomycetidae</taxon>
        <taxon>Agaricales</taxon>
        <taxon>Marasmiineae</taxon>
        <taxon>Mycenaceae</taxon>
        <taxon>Mycena</taxon>
    </lineage>
</organism>
<protein>
    <submittedName>
        <fullName evidence="1">Uncharacterized protein</fullName>
    </submittedName>
</protein>
<proteinExistence type="predicted"/>
<name>A0AAD7GCS0_MYCRO</name>
<evidence type="ECO:0000313" key="2">
    <source>
        <dbReference type="Proteomes" id="UP001221757"/>
    </source>
</evidence>
<gene>
    <name evidence="1" type="ORF">B0H17DRAFT_1206657</name>
</gene>